<evidence type="ECO:0000256" key="1">
    <source>
        <dbReference type="SAM" id="SignalP"/>
    </source>
</evidence>
<name>A0A6B0UB78_IXORI</name>
<proteinExistence type="predicted"/>
<dbReference type="EMBL" id="GIFC01005698">
    <property type="protein sequence ID" value="MXU87781.1"/>
    <property type="molecule type" value="Transcribed_RNA"/>
</dbReference>
<evidence type="ECO:0000313" key="2">
    <source>
        <dbReference type="EMBL" id="MXU87781.1"/>
    </source>
</evidence>
<protein>
    <submittedName>
        <fullName evidence="2">Putative secreted protein</fullName>
    </submittedName>
</protein>
<feature type="signal peptide" evidence="1">
    <location>
        <begin position="1"/>
        <end position="20"/>
    </location>
</feature>
<sequence>MVSPHFLFCTVICISAGGRGITLQLRGRFWVCVVTLRPLAHPPAFDLGSSTQLCNLTALLMCSPAPPPRFLGAAGRCSTRTPVCRAPSLRFGRPWVGS</sequence>
<reference evidence="2" key="1">
    <citation type="submission" date="2019-12" db="EMBL/GenBank/DDBJ databases">
        <title>An insight into the sialome of adult female Ixodes ricinus ticks feeding for 6 days.</title>
        <authorList>
            <person name="Perner J."/>
            <person name="Ribeiro J.M.C."/>
        </authorList>
    </citation>
    <scope>NUCLEOTIDE SEQUENCE</scope>
    <source>
        <strain evidence="2">Semi-engorged</strain>
        <tissue evidence="2">Salivary glands</tissue>
    </source>
</reference>
<keyword evidence="1" id="KW-0732">Signal</keyword>
<feature type="chain" id="PRO_5025647825" evidence="1">
    <location>
        <begin position="21"/>
        <end position="98"/>
    </location>
</feature>
<organism evidence="2">
    <name type="scientific">Ixodes ricinus</name>
    <name type="common">Common tick</name>
    <name type="synonym">Acarus ricinus</name>
    <dbReference type="NCBI Taxonomy" id="34613"/>
    <lineage>
        <taxon>Eukaryota</taxon>
        <taxon>Metazoa</taxon>
        <taxon>Ecdysozoa</taxon>
        <taxon>Arthropoda</taxon>
        <taxon>Chelicerata</taxon>
        <taxon>Arachnida</taxon>
        <taxon>Acari</taxon>
        <taxon>Parasitiformes</taxon>
        <taxon>Ixodida</taxon>
        <taxon>Ixodoidea</taxon>
        <taxon>Ixodidae</taxon>
        <taxon>Ixodinae</taxon>
        <taxon>Ixodes</taxon>
    </lineage>
</organism>
<dbReference type="AlphaFoldDB" id="A0A6B0UB78"/>
<accession>A0A6B0UB78</accession>